<evidence type="ECO:0000313" key="16">
    <source>
        <dbReference type="Proteomes" id="UP000095284"/>
    </source>
</evidence>
<organism evidence="16 18">
    <name type="scientific">Bursaphelenchus xylophilus</name>
    <name type="common">Pinewood nematode worm</name>
    <name type="synonym">Aphelenchoides xylophilus</name>
    <dbReference type="NCBI Taxonomy" id="6326"/>
    <lineage>
        <taxon>Eukaryota</taxon>
        <taxon>Metazoa</taxon>
        <taxon>Ecdysozoa</taxon>
        <taxon>Nematoda</taxon>
        <taxon>Chromadorea</taxon>
        <taxon>Rhabditida</taxon>
        <taxon>Tylenchina</taxon>
        <taxon>Tylenchomorpha</taxon>
        <taxon>Aphelenchoidea</taxon>
        <taxon>Aphelenchoididae</taxon>
        <taxon>Bursaphelenchus</taxon>
    </lineage>
</organism>
<dbReference type="InterPro" id="IPR000796">
    <property type="entry name" value="Asp_trans"/>
</dbReference>
<evidence type="ECO:0000256" key="13">
    <source>
        <dbReference type="SAM" id="Coils"/>
    </source>
</evidence>
<evidence type="ECO:0000256" key="5">
    <source>
        <dbReference type="ARBA" id="ARBA00022576"/>
    </source>
</evidence>
<dbReference type="WBParaSite" id="BXY_0527600.1">
    <property type="protein sequence ID" value="BXY_0527600.1"/>
    <property type="gene ID" value="BXY_0527600"/>
</dbReference>
<dbReference type="GO" id="GO:0030170">
    <property type="term" value="F:pyridoxal phosphate binding"/>
    <property type="evidence" value="ECO:0007669"/>
    <property type="project" value="InterPro"/>
</dbReference>
<evidence type="ECO:0000256" key="11">
    <source>
        <dbReference type="ARBA" id="ARBA00042867"/>
    </source>
</evidence>
<dbReference type="SMR" id="A0A1I7RX13"/>
<dbReference type="InterPro" id="IPR015424">
    <property type="entry name" value="PyrdxlP-dep_Trfase"/>
</dbReference>
<keyword evidence="5" id="KW-0032">Aminotransferase</keyword>
<keyword evidence="7" id="KW-0663">Pyridoxal phosphate</keyword>
<dbReference type="Gene3D" id="3.90.1150.10">
    <property type="entry name" value="Aspartate Aminotransferase, domain 1"/>
    <property type="match status" value="1"/>
</dbReference>
<evidence type="ECO:0000256" key="8">
    <source>
        <dbReference type="ARBA" id="ARBA00040891"/>
    </source>
</evidence>
<dbReference type="Pfam" id="PF00155">
    <property type="entry name" value="Aminotran_1_2"/>
    <property type="match status" value="1"/>
</dbReference>
<reference evidence="18" key="1">
    <citation type="submission" date="2016-11" db="UniProtKB">
        <authorList>
            <consortium name="WormBaseParasite"/>
        </authorList>
    </citation>
    <scope>IDENTIFICATION</scope>
</reference>
<dbReference type="PRINTS" id="PR00799">
    <property type="entry name" value="TRANSAMINASE"/>
</dbReference>
<dbReference type="CDD" id="cd00609">
    <property type="entry name" value="AAT_like"/>
    <property type="match status" value="1"/>
</dbReference>
<evidence type="ECO:0000256" key="10">
    <source>
        <dbReference type="ARBA" id="ARBA00041746"/>
    </source>
</evidence>
<dbReference type="SUPFAM" id="SSF53383">
    <property type="entry name" value="PLP-dependent transferases"/>
    <property type="match status" value="1"/>
</dbReference>
<gene>
    <name evidence="15" type="ORF">BXYJ_LOCUS10938</name>
</gene>
<dbReference type="EC" id="2.6.1.1" evidence="4"/>
<dbReference type="eggNOG" id="KOG1412">
    <property type="taxonomic scope" value="Eukaryota"/>
</dbReference>
<dbReference type="EMBL" id="CAJFCV020000005">
    <property type="protein sequence ID" value="CAG9121258.1"/>
    <property type="molecule type" value="Genomic_DNA"/>
</dbReference>
<reference evidence="15" key="2">
    <citation type="submission" date="2020-09" db="EMBL/GenBank/DDBJ databases">
        <authorList>
            <person name="Kikuchi T."/>
        </authorList>
    </citation>
    <scope>NUCLEOTIDE SEQUENCE</scope>
    <source>
        <strain evidence="15">Ka4C1</strain>
    </source>
</reference>
<evidence type="ECO:0000256" key="4">
    <source>
        <dbReference type="ARBA" id="ARBA00012753"/>
    </source>
</evidence>
<evidence type="ECO:0000313" key="15">
    <source>
        <dbReference type="EMBL" id="CAD5230340.1"/>
    </source>
</evidence>
<dbReference type="GO" id="GO:0006520">
    <property type="term" value="P:amino acid metabolic process"/>
    <property type="evidence" value="ECO:0007669"/>
    <property type="project" value="InterPro"/>
</dbReference>
<dbReference type="InterPro" id="IPR004839">
    <property type="entry name" value="Aminotransferase_I/II_large"/>
</dbReference>
<comment type="subunit">
    <text evidence="3">Homodimer.</text>
</comment>
<dbReference type="OrthoDB" id="6752799at2759"/>
<dbReference type="InterPro" id="IPR015421">
    <property type="entry name" value="PyrdxlP-dep_Trfase_major"/>
</dbReference>
<evidence type="ECO:0000313" key="17">
    <source>
        <dbReference type="Proteomes" id="UP000659654"/>
    </source>
</evidence>
<dbReference type="PANTHER" id="PTHR11879">
    <property type="entry name" value="ASPARTATE AMINOTRANSFERASE"/>
    <property type="match status" value="1"/>
</dbReference>
<evidence type="ECO:0000256" key="12">
    <source>
        <dbReference type="ARBA" id="ARBA00042891"/>
    </source>
</evidence>
<dbReference type="Proteomes" id="UP000095284">
    <property type="component" value="Unplaced"/>
</dbReference>
<accession>A0A1I7RX13</accession>
<dbReference type="PANTHER" id="PTHR11879:SF22">
    <property type="entry name" value="ASPARTATE AMINOTRANSFERASE, MITOCHONDRIAL"/>
    <property type="match status" value="1"/>
</dbReference>
<dbReference type="InterPro" id="IPR015422">
    <property type="entry name" value="PyrdxlP-dep_Trfase_small"/>
</dbReference>
<dbReference type="Proteomes" id="UP000582659">
    <property type="component" value="Unassembled WGS sequence"/>
</dbReference>
<proteinExistence type="inferred from homology"/>
<keyword evidence="6" id="KW-0808">Transferase</keyword>
<evidence type="ECO:0000256" key="6">
    <source>
        <dbReference type="ARBA" id="ARBA00022679"/>
    </source>
</evidence>
<keyword evidence="13" id="KW-0175">Coiled coil</keyword>
<comment type="cofactor">
    <cofactor evidence="1">
        <name>pyridoxal 5'-phosphate</name>
        <dbReference type="ChEBI" id="CHEBI:597326"/>
    </cofactor>
</comment>
<dbReference type="AlphaFoldDB" id="A0A1I7RX13"/>
<evidence type="ECO:0000256" key="9">
    <source>
        <dbReference type="ARBA" id="ARBA00041257"/>
    </source>
</evidence>
<evidence type="ECO:0000256" key="3">
    <source>
        <dbReference type="ARBA" id="ARBA00011738"/>
    </source>
</evidence>
<evidence type="ECO:0000256" key="7">
    <source>
        <dbReference type="ARBA" id="ARBA00022898"/>
    </source>
</evidence>
<name>A0A1I7RX13_BURXY</name>
<feature type="domain" description="Aminotransferase class I/classII large" evidence="14">
    <location>
        <begin position="61"/>
        <end position="385"/>
    </location>
</feature>
<dbReference type="EMBL" id="CAJFDI010000005">
    <property type="protein sequence ID" value="CAD5230340.1"/>
    <property type="molecule type" value="Genomic_DNA"/>
</dbReference>
<evidence type="ECO:0000259" key="14">
    <source>
        <dbReference type="Pfam" id="PF00155"/>
    </source>
</evidence>
<comment type="similarity">
    <text evidence="2">Belongs to the class-I pyridoxal-phosphate-dependent aminotransferase family.</text>
</comment>
<dbReference type="Gene3D" id="3.40.640.10">
    <property type="entry name" value="Type I PLP-dependent aspartate aminotransferase-like (Major domain)"/>
    <property type="match status" value="1"/>
</dbReference>
<sequence length="408" mass="46574">MSFFASCIDRIEPSTSHEIEESAIDLRTKRIPYHSEQFSALRNFIHQVRKELYSTPLLQRDYLPNLGSHEFSHAARRLCFGPSHPILQQHRILGIQTIGGYGALQVAAHFLARKVHLNRIYIPQPTWGEHHDIFASYGFLVIGLGWKKCDEIGCGFIEEVRNAEKRSAILLQPSAHNPTGRNLSKSEWMELFEVLIEREIVPLFDMAYQGLGQGLAEDAWPIREFAKTDREFLVAQSFAANFYLFDESLGHLICGILPNQPQKVIENTYTTFARIVQVKWANPAFFGCRLVAEVLESPKLLEEWKNALRAVRNELDNERNALKMALETRKLAGPAKCLGQSQGIYVQIELQDDEIRKLRSDHRVYVEENGSLCLANFNNTNRSLFCDALEQVLSSNSNNNYQENAPLN</sequence>
<protein>
    <recommendedName>
        <fullName evidence="8">Aspartate aminotransferase, mitochondrial</fullName>
        <ecNumber evidence="4">2.6.1.1</ecNumber>
    </recommendedName>
    <alternativeName>
        <fullName evidence="9">Kynurenine aminotransferase 4</fullName>
    </alternativeName>
    <alternativeName>
        <fullName evidence="12">Kynurenine aminotransferase IV</fullName>
    </alternativeName>
    <alternativeName>
        <fullName evidence="11">Kynurenine--oxoglutarate transaminase 4</fullName>
    </alternativeName>
    <alternativeName>
        <fullName evidence="10">Kynurenine--oxoglutarate transaminase IV</fullName>
    </alternativeName>
</protein>
<evidence type="ECO:0000256" key="2">
    <source>
        <dbReference type="ARBA" id="ARBA00007441"/>
    </source>
</evidence>
<feature type="coiled-coil region" evidence="13">
    <location>
        <begin position="301"/>
        <end position="328"/>
    </location>
</feature>
<dbReference type="Proteomes" id="UP000659654">
    <property type="component" value="Unassembled WGS sequence"/>
</dbReference>
<evidence type="ECO:0000256" key="1">
    <source>
        <dbReference type="ARBA" id="ARBA00001933"/>
    </source>
</evidence>
<keyword evidence="17" id="KW-1185">Reference proteome</keyword>
<dbReference type="GO" id="GO:0004069">
    <property type="term" value="F:L-aspartate:2-oxoglutarate aminotransferase activity"/>
    <property type="evidence" value="ECO:0007669"/>
    <property type="project" value="UniProtKB-EC"/>
</dbReference>
<evidence type="ECO:0000313" key="18">
    <source>
        <dbReference type="WBParaSite" id="BXY_0527600.1"/>
    </source>
</evidence>